<comment type="caution">
    <text evidence="2">The sequence shown here is derived from an EMBL/GenBank/DDBJ whole genome shotgun (WGS) entry which is preliminary data.</text>
</comment>
<evidence type="ECO:0000313" key="2">
    <source>
        <dbReference type="EMBL" id="KAK5770112.1"/>
    </source>
</evidence>
<evidence type="ECO:0000256" key="1">
    <source>
        <dbReference type="SAM" id="Phobius"/>
    </source>
</evidence>
<name>A0ABR0MA01_GOSAR</name>
<dbReference type="EMBL" id="JARKNE010000013">
    <property type="protein sequence ID" value="KAK5770112.1"/>
    <property type="molecule type" value="Genomic_DNA"/>
</dbReference>
<accession>A0ABR0MA01</accession>
<feature type="transmembrane region" description="Helical" evidence="1">
    <location>
        <begin position="44"/>
        <end position="62"/>
    </location>
</feature>
<proteinExistence type="predicted"/>
<organism evidence="2 3">
    <name type="scientific">Gossypium arboreum</name>
    <name type="common">Tree cotton</name>
    <name type="synonym">Gossypium nanking</name>
    <dbReference type="NCBI Taxonomy" id="29729"/>
    <lineage>
        <taxon>Eukaryota</taxon>
        <taxon>Viridiplantae</taxon>
        <taxon>Streptophyta</taxon>
        <taxon>Embryophyta</taxon>
        <taxon>Tracheophyta</taxon>
        <taxon>Spermatophyta</taxon>
        <taxon>Magnoliopsida</taxon>
        <taxon>eudicotyledons</taxon>
        <taxon>Gunneridae</taxon>
        <taxon>Pentapetalae</taxon>
        <taxon>rosids</taxon>
        <taxon>malvids</taxon>
        <taxon>Malvales</taxon>
        <taxon>Malvaceae</taxon>
        <taxon>Malvoideae</taxon>
        <taxon>Gossypium</taxon>
    </lineage>
</organism>
<keyword evidence="1" id="KW-0812">Transmembrane</keyword>
<keyword evidence="1" id="KW-1133">Transmembrane helix</keyword>
<evidence type="ECO:0000313" key="3">
    <source>
        <dbReference type="Proteomes" id="UP001358586"/>
    </source>
</evidence>
<gene>
    <name evidence="2" type="ORF">PVK06_046262</name>
</gene>
<protein>
    <submittedName>
        <fullName evidence="2">Uncharacterized protein</fullName>
    </submittedName>
</protein>
<keyword evidence="3" id="KW-1185">Reference proteome</keyword>
<keyword evidence="1" id="KW-0472">Membrane</keyword>
<dbReference type="Proteomes" id="UP001358586">
    <property type="component" value="Chromosome 13"/>
</dbReference>
<reference evidence="2 3" key="1">
    <citation type="submission" date="2023-03" db="EMBL/GenBank/DDBJ databases">
        <title>WGS of Gossypium arboreum.</title>
        <authorList>
            <person name="Yu D."/>
        </authorList>
    </citation>
    <scope>NUCLEOTIDE SEQUENCE [LARGE SCALE GENOMIC DNA]</scope>
    <source>
        <tissue evidence="2">Leaf</tissue>
    </source>
</reference>
<sequence length="63" mass="7514">MSFHYPILYKLKVNKVERVHNSNSNQWPLKLLKSLKSLKLSKKVLWRMFDLAILLLSLMLMTL</sequence>